<dbReference type="InterPro" id="IPR008023">
    <property type="entry name" value="DUF748"/>
</dbReference>
<evidence type="ECO:0000313" key="3">
    <source>
        <dbReference type="Proteomes" id="UP000216225"/>
    </source>
</evidence>
<dbReference type="PANTHER" id="PTHR30441">
    <property type="entry name" value="DUF748 DOMAIN-CONTAINING PROTEIN"/>
    <property type="match status" value="1"/>
</dbReference>
<dbReference type="InterPro" id="IPR052894">
    <property type="entry name" value="AsmA-related"/>
</dbReference>
<dbReference type="Proteomes" id="UP000216225">
    <property type="component" value="Unassembled WGS sequence"/>
</dbReference>
<dbReference type="GO" id="GO:0090313">
    <property type="term" value="P:regulation of protein targeting to membrane"/>
    <property type="evidence" value="ECO:0007669"/>
    <property type="project" value="TreeGrafter"/>
</dbReference>
<dbReference type="EMBL" id="NKDB02000001">
    <property type="protein sequence ID" value="RKJ99425.1"/>
    <property type="molecule type" value="Genomic_DNA"/>
</dbReference>
<gene>
    <name evidence="2" type="ORF">CE154_006720</name>
</gene>
<accession>A0A420KHM6</accession>
<comment type="caution">
    <text evidence="2">The sequence shown here is derived from an EMBL/GenBank/DDBJ whole genome shotgun (WGS) entry which is preliminary data.</text>
</comment>
<keyword evidence="1" id="KW-0812">Transmembrane</keyword>
<dbReference type="InterPro" id="IPR036737">
    <property type="entry name" value="OmpA-like_sf"/>
</dbReference>
<reference evidence="2 3" key="1">
    <citation type="submission" date="2018-09" db="EMBL/GenBank/DDBJ databases">
        <title>Genome comparison of Alicycliphilus sp. BQ1, a polyurethanolytic bacterium, with its closest phylogenetic relatives Alicycliphilus denitrificans BC and K601, unable to attack polyurethane.</title>
        <authorList>
            <person name="Loza-Tavera H."/>
            <person name="Lozano L."/>
            <person name="Cevallos M."/>
            <person name="Maya-Lucas O."/>
            <person name="Garcia-Mena J."/>
            <person name="Hernandez J."/>
        </authorList>
    </citation>
    <scope>NUCLEOTIDE SEQUENCE [LARGE SCALE GENOMIC DNA]</scope>
    <source>
        <strain evidence="2 3">BQ1</strain>
    </source>
</reference>
<evidence type="ECO:0000256" key="1">
    <source>
        <dbReference type="SAM" id="Phobius"/>
    </source>
</evidence>
<name>A0A420KHM6_9BURK</name>
<dbReference type="Pfam" id="PF05359">
    <property type="entry name" value="DUF748"/>
    <property type="match status" value="2"/>
</dbReference>
<dbReference type="RefSeq" id="WP_094436278.1">
    <property type="nucleotide sequence ID" value="NZ_NKDB02000001.1"/>
</dbReference>
<proteinExistence type="predicted"/>
<protein>
    <submittedName>
        <fullName evidence="2">DUF748 domain-containing protein</fullName>
    </submittedName>
</protein>
<keyword evidence="1" id="KW-1133">Transmembrane helix</keyword>
<organism evidence="2 3">
    <name type="scientific">Alicycliphilus denitrificans</name>
    <dbReference type="NCBI Taxonomy" id="179636"/>
    <lineage>
        <taxon>Bacteria</taxon>
        <taxon>Pseudomonadati</taxon>
        <taxon>Pseudomonadota</taxon>
        <taxon>Betaproteobacteria</taxon>
        <taxon>Burkholderiales</taxon>
        <taxon>Comamonadaceae</taxon>
        <taxon>Alicycliphilus</taxon>
    </lineage>
</organism>
<feature type="transmembrane region" description="Helical" evidence="1">
    <location>
        <begin position="21"/>
        <end position="40"/>
    </location>
</feature>
<dbReference type="SUPFAM" id="SSF103088">
    <property type="entry name" value="OmpA-like"/>
    <property type="match status" value="1"/>
</dbReference>
<sequence>MIGYRVSQVIQTIKHHRWARRAAWLLACLLGVWLLAWLVVPPVARSQIERHASEALGRKVTVSKVEFLPWTLEATVHGLSIASGDGKASQVQIARIYIDAELQSLWRLAPVIDAVQVDEPVIHVTQTAPGHYDFDDVLDRFAQQPKTQDGEARPLRFALYNLALRGGALDFDDRTVGKVHTLRGLRIDVPFLSNFSAAREVKVTPRLAFELNGSAFDTAAQTTPFAQNRQTEVNLHVDGFDLGPFSGYIPSRVPVRLQSGVLDADLKLGFEQEDATPRLTISGGVRLHGVRTTDTAGEPLLDFDALQVALKDVRPLQRIVDIDAIDWHGVHVHLRRDAAGAVALPGLAQPADGADATAKPTPAPQDAAWQVRLGRVGLHDGVVDWTDASLPGGKAAWKAENLQAEAWAIALPFQQPLQFRLSTQLSGGAAKGDAARLAVQGQATDVQAQAAVSVRGLSMAMAAPYLAGVFKPSLAGMLDADLGLARNGDAMAAKVATLSLGKLALDCAVGGKECRTLRAAGIADAAKASLAEAGRLEVSDALVQLPQRSVTLGRVLVKQPRVLVSRAAKGGWMFEEWLPDAPEAASRAKPAASAPAPWKLKLVALEVEGASLAFRDDAAAKPVALNASGLQLRARNFSYDDGRITPVAVRLDTRVAAGRAEPGRLSYEGTVAMAPALAVQGRVRAQHVPVHAFEPYVTSDLNVDILRAEGSFAGDLRYVQETAGPVVSVAGDMSLDEVRVRAKDDVAADDEGKGSRRIADRGEELLRWKSLGLRGVAVNLKPGRPLALDVRETALSDFFARIIVHENGRINLQDIRKGAATDEAAAAPPKDAASAAATGAAQAAAQPADPMAPVIRFGPVALTNGSVHFSDYFIKPNYSADLSELTGRLSAFSSVPSEAGGEPQMAELELRGRAQGTASLEVSGKLNPLAKPLALDIQARMRDLELPPLSPYSIKYAGHGIERGKLSMDVAYKVQPDGQLTATNKLVLHQLAFGDPVEGAPASLPVRLAVALLADRNGVIDVDLPISGSLNDPQFSLGGVILKVIGNLVMKAITAPFSLLAGAFSGADEQGSIAFAPGSAVLDDKARQQLDKIAQELNNRPALKVTVVGWAQPQAEEEAWKRLRLRDLVQAQKRRAAVRAGESAADVAPVSDAEYPALLKEAYRRADMKKPRNLIGLAKDLPQGEMEALLLKSIEVPGNAMQDLALARGVAVRDYLASRQVVLDRLFVGASKLQPAGEGGWTPKAELTLAAR</sequence>
<dbReference type="PANTHER" id="PTHR30441:SF8">
    <property type="entry name" value="DUF748 DOMAIN-CONTAINING PROTEIN"/>
    <property type="match status" value="1"/>
</dbReference>
<keyword evidence="1" id="KW-0472">Membrane</keyword>
<dbReference type="AlphaFoldDB" id="A0A420KHM6"/>
<dbReference type="Gene3D" id="3.30.1330.60">
    <property type="entry name" value="OmpA-like domain"/>
    <property type="match status" value="1"/>
</dbReference>
<dbReference type="GO" id="GO:0005886">
    <property type="term" value="C:plasma membrane"/>
    <property type="evidence" value="ECO:0007669"/>
    <property type="project" value="TreeGrafter"/>
</dbReference>
<evidence type="ECO:0000313" key="2">
    <source>
        <dbReference type="EMBL" id="RKJ99425.1"/>
    </source>
</evidence>